<protein>
    <recommendedName>
        <fullName evidence="3">PRONE domain-containing protein</fullName>
    </recommendedName>
</protein>
<dbReference type="InterPro" id="IPR005512">
    <property type="entry name" value="PRONE_dom"/>
</dbReference>
<comment type="caution">
    <text evidence="4">The sequence shown here is derived from an EMBL/GenBank/DDBJ whole genome shotgun (WGS) entry which is preliminary data.</text>
</comment>
<dbReference type="PROSITE" id="PS51334">
    <property type="entry name" value="PRONE"/>
    <property type="match status" value="1"/>
</dbReference>
<accession>A0A7J0G4Z8</accession>
<proteinExistence type="predicted"/>
<dbReference type="EMBL" id="BJWL01000018">
    <property type="protein sequence ID" value="GFZ05859.1"/>
    <property type="molecule type" value="Genomic_DNA"/>
</dbReference>
<dbReference type="PANTHER" id="PTHR33101">
    <property type="entry name" value="ROP GUANINE NUCLEOTIDE EXCHANGE FACTOR 1"/>
    <property type="match status" value="1"/>
</dbReference>
<feature type="domain" description="PRONE" evidence="3">
    <location>
        <begin position="1"/>
        <end position="178"/>
    </location>
</feature>
<dbReference type="GO" id="GO:0005085">
    <property type="term" value="F:guanyl-nucleotide exchange factor activity"/>
    <property type="evidence" value="ECO:0007669"/>
    <property type="project" value="UniProtKB-UniRule"/>
</dbReference>
<organism evidence="4 5">
    <name type="scientific">Actinidia rufa</name>
    <dbReference type="NCBI Taxonomy" id="165716"/>
    <lineage>
        <taxon>Eukaryota</taxon>
        <taxon>Viridiplantae</taxon>
        <taxon>Streptophyta</taxon>
        <taxon>Embryophyta</taxon>
        <taxon>Tracheophyta</taxon>
        <taxon>Spermatophyta</taxon>
        <taxon>Magnoliopsida</taxon>
        <taxon>eudicotyledons</taxon>
        <taxon>Gunneridae</taxon>
        <taxon>Pentapetalae</taxon>
        <taxon>asterids</taxon>
        <taxon>Ericales</taxon>
        <taxon>Actinidiaceae</taxon>
        <taxon>Actinidia</taxon>
    </lineage>
</organism>
<evidence type="ECO:0000313" key="5">
    <source>
        <dbReference type="Proteomes" id="UP000585474"/>
    </source>
</evidence>
<name>A0A7J0G4Z8_9ERIC</name>
<dbReference type="Proteomes" id="UP000585474">
    <property type="component" value="Unassembled WGS sequence"/>
</dbReference>
<keyword evidence="5" id="KW-1185">Reference proteome</keyword>
<dbReference type="AlphaFoldDB" id="A0A7J0G4Z8"/>
<reference evidence="4 5" key="1">
    <citation type="submission" date="2019-07" db="EMBL/GenBank/DDBJ databases">
        <title>De Novo Assembly of kiwifruit Actinidia rufa.</title>
        <authorList>
            <person name="Sugita-Konishi S."/>
            <person name="Sato K."/>
            <person name="Mori E."/>
            <person name="Abe Y."/>
            <person name="Kisaki G."/>
            <person name="Hamano K."/>
            <person name="Suezawa K."/>
            <person name="Otani M."/>
            <person name="Fukuda T."/>
            <person name="Manabe T."/>
            <person name="Gomi K."/>
            <person name="Tabuchi M."/>
            <person name="Akimitsu K."/>
            <person name="Kataoka I."/>
        </authorList>
    </citation>
    <scope>NUCLEOTIDE SEQUENCE [LARGE SCALE GENOMIC DNA]</scope>
    <source>
        <strain evidence="5">cv. Fuchu</strain>
    </source>
</reference>
<gene>
    <name evidence="4" type="ORF">Acr_18g0000290</name>
</gene>
<evidence type="ECO:0000313" key="4">
    <source>
        <dbReference type="EMBL" id="GFZ05859.1"/>
    </source>
</evidence>
<dbReference type="InterPro" id="IPR038937">
    <property type="entry name" value="RopGEF"/>
</dbReference>
<evidence type="ECO:0000256" key="2">
    <source>
        <dbReference type="PROSITE-ProRule" id="PRU00663"/>
    </source>
</evidence>
<sequence length="178" mass="20136">MCVPPRKCCIYSLNQNASTYTVPDFQPSNTMPGQLLSFAGQEIPLQMHQYQLEIDHIVAQHSGKACLGDNIYRLITDAQFSTDCLLDCLDLSSKHHKPDVANRIGAVVYVWKQKDQRKHRKRSKAKHSQWRGKVKGLVADGGEKNHILAQQAETLLHSLRLRFPDLPSTVGYEQNSVQ</sequence>
<evidence type="ECO:0000256" key="1">
    <source>
        <dbReference type="ARBA" id="ARBA00022658"/>
    </source>
</evidence>
<dbReference type="Gene3D" id="1.20.58.1310">
    <property type="entry name" value="PRONE domain, subdomain 2"/>
    <property type="match status" value="1"/>
</dbReference>
<dbReference type="Pfam" id="PF03759">
    <property type="entry name" value="PRONE"/>
    <property type="match status" value="1"/>
</dbReference>
<dbReference type="PANTHER" id="PTHR33101:SF6">
    <property type="entry name" value="ROP GUANINE NUCLEOTIDE EXCHANGE FACTOR 1"/>
    <property type="match status" value="1"/>
</dbReference>
<evidence type="ECO:0000259" key="3">
    <source>
        <dbReference type="PROSITE" id="PS51334"/>
    </source>
</evidence>
<keyword evidence="1 2" id="KW-0344">Guanine-nucleotide releasing factor</keyword>